<dbReference type="eggNOG" id="ENOG502S96D">
    <property type="taxonomic scope" value="Eukaryota"/>
</dbReference>
<dbReference type="Proteomes" id="UP000000689">
    <property type="component" value="Chromosome 3"/>
</dbReference>
<gene>
    <name evidence="7" type="primary">NDAI0C06160</name>
    <name evidence="7" type="ordered locus">NDAI_0C06160</name>
</gene>
<feature type="region of interest" description="Disordered" evidence="5">
    <location>
        <begin position="355"/>
        <end position="399"/>
    </location>
</feature>
<protein>
    <recommendedName>
        <fullName evidence="6">Bromodomain associated domain-containing protein</fullName>
    </recommendedName>
</protein>
<dbReference type="OrthoDB" id="5402929at2759"/>
<evidence type="ECO:0000256" key="1">
    <source>
        <dbReference type="ARBA" id="ARBA00004123"/>
    </source>
</evidence>
<dbReference type="EMBL" id="HE580269">
    <property type="protein sequence ID" value="CCD24275.1"/>
    <property type="molecule type" value="Genomic_DNA"/>
</dbReference>
<feature type="compositionally biased region" description="Low complexity" evidence="5">
    <location>
        <begin position="383"/>
        <end position="398"/>
    </location>
</feature>
<dbReference type="GO" id="GO:0046982">
    <property type="term" value="F:protein heterodimerization activity"/>
    <property type="evidence" value="ECO:0007669"/>
    <property type="project" value="InterPro"/>
</dbReference>
<dbReference type="CDD" id="cd00076">
    <property type="entry name" value="HFD_SF"/>
    <property type="match status" value="1"/>
</dbReference>
<accession>G0W914</accession>
<dbReference type="Gene3D" id="1.10.20.10">
    <property type="entry name" value="Histone, subunit A"/>
    <property type="match status" value="1"/>
</dbReference>
<comment type="subcellular location">
    <subcellularLocation>
        <location evidence="1">Nucleus</location>
    </subcellularLocation>
</comment>
<proteinExistence type="predicted"/>
<dbReference type="AlphaFoldDB" id="G0W914"/>
<dbReference type="OMA" id="MDNTFQR"/>
<dbReference type="HOGENOM" id="CLU_704112_0_0_1"/>
<dbReference type="InterPro" id="IPR006565">
    <property type="entry name" value="BTP"/>
</dbReference>
<organism evidence="7 8">
    <name type="scientific">Naumovozyma dairenensis (strain ATCC 10597 / BCRC 20456 / CBS 421 / NBRC 0211 / NRRL Y-12639)</name>
    <name type="common">Saccharomyces dairenensis</name>
    <dbReference type="NCBI Taxonomy" id="1071378"/>
    <lineage>
        <taxon>Eukaryota</taxon>
        <taxon>Fungi</taxon>
        <taxon>Dikarya</taxon>
        <taxon>Ascomycota</taxon>
        <taxon>Saccharomycotina</taxon>
        <taxon>Saccharomycetes</taxon>
        <taxon>Saccharomycetales</taxon>
        <taxon>Saccharomycetaceae</taxon>
        <taxon>Naumovozyma</taxon>
    </lineage>
</organism>
<dbReference type="Pfam" id="PF07524">
    <property type="entry name" value="Bromo_TP"/>
    <property type="match status" value="1"/>
</dbReference>
<evidence type="ECO:0000313" key="8">
    <source>
        <dbReference type="Proteomes" id="UP000000689"/>
    </source>
</evidence>
<feature type="domain" description="Bromodomain associated" evidence="6">
    <location>
        <begin position="5"/>
        <end position="88"/>
    </location>
</feature>
<dbReference type="KEGG" id="ndi:NDAI_0C06160"/>
<dbReference type="GeneID" id="11496807"/>
<evidence type="ECO:0000259" key="6">
    <source>
        <dbReference type="SMART" id="SM00576"/>
    </source>
</evidence>
<dbReference type="STRING" id="1071378.G0W914"/>
<evidence type="ECO:0000256" key="2">
    <source>
        <dbReference type="ARBA" id="ARBA00023015"/>
    </source>
</evidence>
<keyword evidence="4" id="KW-0539">Nucleus</keyword>
<evidence type="ECO:0000313" key="7">
    <source>
        <dbReference type="EMBL" id="CCD24275.1"/>
    </source>
</evidence>
<keyword evidence="2" id="KW-0805">Transcription regulation</keyword>
<dbReference type="GO" id="GO:0006366">
    <property type="term" value="P:transcription by RNA polymerase II"/>
    <property type="evidence" value="ECO:0007669"/>
    <property type="project" value="EnsemblFungi"/>
</dbReference>
<feature type="compositionally biased region" description="Acidic residues" evidence="5">
    <location>
        <begin position="359"/>
        <end position="382"/>
    </location>
</feature>
<dbReference type="SMART" id="SM00576">
    <property type="entry name" value="BTP"/>
    <property type="match status" value="1"/>
</dbReference>
<evidence type="ECO:0000256" key="4">
    <source>
        <dbReference type="ARBA" id="ARBA00023242"/>
    </source>
</evidence>
<sequence>MTSNKDFYFGLLRVSMIQLLKSQGFDKSKPTTIDTITDLYLKFLTLLISEITRIAQARAGNHNELLDQSVVLQDITLAMTNLGIINPTNKLDVYDENPEVINDLGLIKFKDWYENSLKVQNARIVALPVPELLLLNDNPDNNKENILLDPTNKNIPNSMDYTQSSIIGSTTATATATTATGTTMIPDFINQLQNPSQQNDTFALEEEKRRQAKIQQENDLIEELINDGDVDDWIRSLIARQRLNLTHNKLYLSKKFNNPNPSERNDEDGFVWTLNNLPHLPGLKYSILENPLTNTYNNVKLIAPDQLLPRITSFTDEENENDTIRTKKIMETLNHLLPIMNPENKLENIILSFEALPSSDEEENNEDEDVRKDEDDDIDMDPNETNVHNYNNNNNTKTVGSFNFNQSIDTKYAELQDMDNTFQRRHSLEFDSTNNQFDYNSEF</sequence>
<dbReference type="InterPro" id="IPR009072">
    <property type="entry name" value="Histone-fold"/>
</dbReference>
<evidence type="ECO:0000256" key="3">
    <source>
        <dbReference type="ARBA" id="ARBA00023163"/>
    </source>
</evidence>
<evidence type="ECO:0000256" key="5">
    <source>
        <dbReference type="SAM" id="MobiDB-lite"/>
    </source>
</evidence>
<dbReference type="GO" id="GO:0045944">
    <property type="term" value="P:positive regulation of transcription by RNA polymerase II"/>
    <property type="evidence" value="ECO:0007669"/>
    <property type="project" value="EnsemblFungi"/>
</dbReference>
<keyword evidence="8" id="KW-1185">Reference proteome</keyword>
<dbReference type="GO" id="GO:0003682">
    <property type="term" value="F:chromatin binding"/>
    <property type="evidence" value="ECO:0007669"/>
    <property type="project" value="EnsemblFungi"/>
</dbReference>
<name>G0W914_NAUDC</name>
<dbReference type="GO" id="GO:0005669">
    <property type="term" value="C:transcription factor TFIID complex"/>
    <property type="evidence" value="ECO:0007669"/>
    <property type="project" value="EnsemblFungi"/>
</dbReference>
<dbReference type="RefSeq" id="XP_003669518.1">
    <property type="nucleotide sequence ID" value="XM_003669470.1"/>
</dbReference>
<reference evidence="7 8" key="1">
    <citation type="journal article" date="2011" name="Proc. Natl. Acad. Sci. U.S.A.">
        <title>Evolutionary erosion of yeast sex chromosomes by mating-type switching accidents.</title>
        <authorList>
            <person name="Gordon J.L."/>
            <person name="Armisen D."/>
            <person name="Proux-Wera E."/>
            <person name="Oheigeartaigh S.S."/>
            <person name="Byrne K.P."/>
            <person name="Wolfe K.H."/>
        </authorList>
    </citation>
    <scope>NUCLEOTIDE SEQUENCE [LARGE SCALE GENOMIC DNA]</scope>
    <source>
        <strain evidence="8">ATCC 10597 / BCRC 20456 / CBS 421 / NBRC 0211 / NRRL Y-12639</strain>
    </source>
</reference>
<keyword evidence="3" id="KW-0804">Transcription</keyword>